<evidence type="ECO:0000313" key="1">
    <source>
        <dbReference type="EMBL" id="MDD7965498.1"/>
    </source>
</evidence>
<proteinExistence type="predicted"/>
<organism evidence="1 2">
    <name type="scientific">Actinomycetospora lemnae</name>
    <dbReference type="NCBI Taxonomy" id="3019891"/>
    <lineage>
        <taxon>Bacteria</taxon>
        <taxon>Bacillati</taxon>
        <taxon>Actinomycetota</taxon>
        <taxon>Actinomycetes</taxon>
        <taxon>Pseudonocardiales</taxon>
        <taxon>Pseudonocardiaceae</taxon>
        <taxon>Actinomycetospora</taxon>
    </lineage>
</organism>
<comment type="caution">
    <text evidence="1">The sequence shown here is derived from an EMBL/GenBank/DDBJ whole genome shotgun (WGS) entry which is preliminary data.</text>
</comment>
<reference evidence="1 2" key="1">
    <citation type="submission" date="2023-02" db="EMBL/GenBank/DDBJ databases">
        <title>Genome sequencing required for Actinomycetospora new species description.</title>
        <authorList>
            <person name="Saimee Y."/>
            <person name="Duangmal K."/>
        </authorList>
    </citation>
    <scope>NUCLEOTIDE SEQUENCE [LARGE SCALE GENOMIC DNA]</scope>
    <source>
        <strain evidence="1 2">DW7H6</strain>
    </source>
</reference>
<keyword evidence="2" id="KW-1185">Reference proteome</keyword>
<dbReference type="Proteomes" id="UP001300763">
    <property type="component" value="Unassembled WGS sequence"/>
</dbReference>
<name>A0ABT5SRM9_9PSEU</name>
<dbReference type="EMBL" id="JAQZAO010000003">
    <property type="protein sequence ID" value="MDD7965498.1"/>
    <property type="molecule type" value="Genomic_DNA"/>
</dbReference>
<gene>
    <name evidence="1" type="ORF">PGB27_09055</name>
</gene>
<protein>
    <submittedName>
        <fullName evidence="1">Uncharacterized protein</fullName>
    </submittedName>
</protein>
<evidence type="ECO:0000313" key="2">
    <source>
        <dbReference type="Proteomes" id="UP001300763"/>
    </source>
</evidence>
<accession>A0ABT5SRM9</accession>
<dbReference type="RefSeq" id="WP_274200038.1">
    <property type="nucleotide sequence ID" value="NZ_JAQZAO010000003.1"/>
</dbReference>
<sequence length="73" mass="8355">MSAREGGQAVCIVRVERHDEHLYFTIRTVPNTLRDDTNVFHVTNLFEAVLTVRRFLVQFALGESESDRHAPEG</sequence>